<dbReference type="AlphaFoldDB" id="A0A6A5YE31"/>
<dbReference type="Proteomes" id="UP000799776">
    <property type="component" value="Unassembled WGS sequence"/>
</dbReference>
<protein>
    <submittedName>
        <fullName evidence="2">Uncharacterized protein</fullName>
    </submittedName>
</protein>
<gene>
    <name evidence="2" type="ORF">K490DRAFT_55675</name>
</gene>
<feature type="region of interest" description="Disordered" evidence="1">
    <location>
        <begin position="213"/>
        <end position="243"/>
    </location>
</feature>
<dbReference type="EMBL" id="ML978715">
    <property type="protein sequence ID" value="KAF2089074.1"/>
    <property type="molecule type" value="Genomic_DNA"/>
</dbReference>
<name>A0A6A5YE31_9PEZI</name>
<evidence type="ECO:0000313" key="3">
    <source>
        <dbReference type="Proteomes" id="UP000799776"/>
    </source>
</evidence>
<keyword evidence="3" id="KW-1185">Reference proteome</keyword>
<feature type="compositionally biased region" description="Polar residues" evidence="1">
    <location>
        <begin position="230"/>
        <end position="243"/>
    </location>
</feature>
<reference evidence="2" key="1">
    <citation type="journal article" date="2020" name="Stud. Mycol.">
        <title>101 Dothideomycetes genomes: a test case for predicting lifestyles and emergence of pathogens.</title>
        <authorList>
            <person name="Haridas S."/>
            <person name="Albert R."/>
            <person name="Binder M."/>
            <person name="Bloem J."/>
            <person name="Labutti K."/>
            <person name="Salamov A."/>
            <person name="Andreopoulos B."/>
            <person name="Baker S."/>
            <person name="Barry K."/>
            <person name="Bills G."/>
            <person name="Bluhm B."/>
            <person name="Cannon C."/>
            <person name="Castanera R."/>
            <person name="Culley D."/>
            <person name="Daum C."/>
            <person name="Ezra D."/>
            <person name="Gonzalez J."/>
            <person name="Henrissat B."/>
            <person name="Kuo A."/>
            <person name="Liang C."/>
            <person name="Lipzen A."/>
            <person name="Lutzoni F."/>
            <person name="Magnuson J."/>
            <person name="Mondo S."/>
            <person name="Nolan M."/>
            <person name="Ohm R."/>
            <person name="Pangilinan J."/>
            <person name="Park H.-J."/>
            <person name="Ramirez L."/>
            <person name="Alfaro M."/>
            <person name="Sun H."/>
            <person name="Tritt A."/>
            <person name="Yoshinaga Y."/>
            <person name="Zwiers L.-H."/>
            <person name="Turgeon B."/>
            <person name="Goodwin S."/>
            <person name="Spatafora J."/>
            <person name="Crous P."/>
            <person name="Grigoriev I."/>
        </authorList>
    </citation>
    <scope>NUCLEOTIDE SEQUENCE</scope>
    <source>
        <strain evidence="2">CBS 121410</strain>
    </source>
</reference>
<organism evidence="2 3">
    <name type="scientific">Saccharata proteae CBS 121410</name>
    <dbReference type="NCBI Taxonomy" id="1314787"/>
    <lineage>
        <taxon>Eukaryota</taxon>
        <taxon>Fungi</taxon>
        <taxon>Dikarya</taxon>
        <taxon>Ascomycota</taxon>
        <taxon>Pezizomycotina</taxon>
        <taxon>Dothideomycetes</taxon>
        <taxon>Dothideomycetes incertae sedis</taxon>
        <taxon>Botryosphaeriales</taxon>
        <taxon>Saccharataceae</taxon>
        <taxon>Saccharata</taxon>
    </lineage>
</organism>
<accession>A0A6A5YE31</accession>
<evidence type="ECO:0000313" key="2">
    <source>
        <dbReference type="EMBL" id="KAF2089074.1"/>
    </source>
</evidence>
<proteinExistence type="predicted"/>
<sequence>MPTLKDREEHALPGYGKGGEPCPKAYPRCQPAGTKVEGCGLDWGFIDAGLDETGERCVSRLRRSLEKAEVSSHALTTQQMCCRDATLWTAARLTFQVGEQAQQQLGSGSSLALEKRDPSLVRLKMMATPVTWLRPAAESKSERHKDATDVPLAASRDEQQIRQCPLWLVERGFGKSVSSIDGDRVRPFCSAQLIDRISQRDSAQGLLEIPSRRRTVGTRPSSDRRADGCSSKTRLQDGSGTSAAGQQNVMLWPCNWPSPQATCSAVSTVPSGLTGTKKVACRTCDLQTAAAGDVIRASAAG</sequence>
<evidence type="ECO:0000256" key="1">
    <source>
        <dbReference type="SAM" id="MobiDB-lite"/>
    </source>
</evidence>